<evidence type="ECO:0000313" key="11">
    <source>
        <dbReference type="EMBL" id="KAF2118074.1"/>
    </source>
</evidence>
<dbReference type="InterPro" id="IPR029058">
    <property type="entry name" value="AB_hydrolase_fold"/>
</dbReference>
<proteinExistence type="inferred from homology"/>
<accession>A0A6A5ZG48</accession>
<evidence type="ECO:0000256" key="5">
    <source>
        <dbReference type="ARBA" id="ARBA00022737"/>
    </source>
</evidence>
<dbReference type="PANTHER" id="PTHR48182:SF2">
    <property type="entry name" value="PROTEIN SERAC1"/>
    <property type="match status" value="1"/>
</dbReference>
<dbReference type="InterPro" id="IPR052374">
    <property type="entry name" value="SERAC1"/>
</dbReference>
<keyword evidence="7" id="KW-0496">Mitochondrion</keyword>
<reference evidence="11" key="1">
    <citation type="journal article" date="2020" name="Stud. Mycol.">
        <title>101 Dothideomycetes genomes: a test case for predicting lifestyles and emergence of pathogens.</title>
        <authorList>
            <person name="Haridas S."/>
            <person name="Albert R."/>
            <person name="Binder M."/>
            <person name="Bloem J."/>
            <person name="Labutti K."/>
            <person name="Salamov A."/>
            <person name="Andreopoulos B."/>
            <person name="Baker S."/>
            <person name="Barry K."/>
            <person name="Bills G."/>
            <person name="Bluhm B."/>
            <person name="Cannon C."/>
            <person name="Castanera R."/>
            <person name="Culley D."/>
            <person name="Daum C."/>
            <person name="Ezra D."/>
            <person name="Gonzalez J."/>
            <person name="Henrissat B."/>
            <person name="Kuo A."/>
            <person name="Liang C."/>
            <person name="Lipzen A."/>
            <person name="Lutzoni F."/>
            <person name="Magnuson J."/>
            <person name="Mondo S."/>
            <person name="Nolan M."/>
            <person name="Ohm R."/>
            <person name="Pangilinan J."/>
            <person name="Park H.-J."/>
            <person name="Ramirez L."/>
            <person name="Alfaro M."/>
            <person name="Sun H."/>
            <person name="Tritt A."/>
            <person name="Yoshinaga Y."/>
            <person name="Zwiers L.-H."/>
            <person name="Turgeon B."/>
            <person name="Goodwin S."/>
            <person name="Spatafora J."/>
            <person name="Crous P."/>
            <person name="Grigoriev I."/>
        </authorList>
    </citation>
    <scope>NUCLEOTIDE SEQUENCE</scope>
    <source>
        <strain evidence="11">CBS 627.86</strain>
    </source>
</reference>
<dbReference type="GO" id="GO:0016020">
    <property type="term" value="C:membrane"/>
    <property type="evidence" value="ECO:0007669"/>
    <property type="project" value="UniProtKB-SubCell"/>
</dbReference>
<dbReference type="Gene3D" id="3.40.50.1820">
    <property type="entry name" value="alpha/beta hydrolase"/>
    <property type="match status" value="1"/>
</dbReference>
<dbReference type="SUPFAM" id="SSF53474">
    <property type="entry name" value="alpha/beta-Hydrolases"/>
    <property type="match status" value="1"/>
</dbReference>
<comment type="subcellular location">
    <subcellularLocation>
        <location evidence="2">Endoplasmic reticulum</location>
    </subcellularLocation>
    <subcellularLocation>
        <location evidence="3">Membrane</location>
    </subcellularLocation>
    <subcellularLocation>
        <location evidence="1">Mitochondrion</location>
    </subcellularLocation>
</comment>
<dbReference type="GO" id="GO:0005739">
    <property type="term" value="C:mitochondrion"/>
    <property type="evidence" value="ECO:0007669"/>
    <property type="project" value="UniProtKB-SubCell"/>
</dbReference>
<keyword evidence="6" id="KW-0256">Endoplasmic reticulum</keyword>
<dbReference type="GO" id="GO:0005783">
    <property type="term" value="C:endoplasmic reticulum"/>
    <property type="evidence" value="ECO:0007669"/>
    <property type="project" value="UniProtKB-SubCell"/>
</dbReference>
<organism evidence="11 12">
    <name type="scientific">Lophiotrema nucula</name>
    <dbReference type="NCBI Taxonomy" id="690887"/>
    <lineage>
        <taxon>Eukaryota</taxon>
        <taxon>Fungi</taxon>
        <taxon>Dikarya</taxon>
        <taxon>Ascomycota</taxon>
        <taxon>Pezizomycotina</taxon>
        <taxon>Dothideomycetes</taxon>
        <taxon>Pleosporomycetidae</taxon>
        <taxon>Pleosporales</taxon>
        <taxon>Lophiotremataceae</taxon>
        <taxon>Lophiotrema</taxon>
    </lineage>
</organism>
<dbReference type="PANTHER" id="PTHR48182">
    <property type="entry name" value="PROTEIN SERAC1"/>
    <property type="match status" value="1"/>
</dbReference>
<dbReference type="AlphaFoldDB" id="A0A6A5ZG48"/>
<keyword evidence="12" id="KW-1185">Reference proteome</keyword>
<evidence type="ECO:0000256" key="7">
    <source>
        <dbReference type="ARBA" id="ARBA00023128"/>
    </source>
</evidence>
<comment type="similarity">
    <text evidence="4">Belongs to the putative lipase ROG1 family.</text>
</comment>
<evidence type="ECO:0000313" key="12">
    <source>
        <dbReference type="Proteomes" id="UP000799770"/>
    </source>
</evidence>
<dbReference type="Proteomes" id="UP000799770">
    <property type="component" value="Unassembled WGS sequence"/>
</dbReference>
<evidence type="ECO:0000256" key="1">
    <source>
        <dbReference type="ARBA" id="ARBA00004173"/>
    </source>
</evidence>
<dbReference type="Pfam" id="PF24883">
    <property type="entry name" value="NPHP3_N"/>
    <property type="match status" value="1"/>
</dbReference>
<sequence>MAIREPGFHNVRIHSYGYDADWTSTRPTLTIHIHDFGHQLLEKLRNSPELATPRTTPILFVAHSMGGLVTKQAYVLARQDLACVDLAKRMEAMLFLSTPHRGSNLAQTLNNILRASATHSTRSYISNLSQQNELLSLLNDSFRHYASDLSLYSFYESRATDLYVHSEVIVTKESAVLGYHNERHAMLDADDRRVCKYGSPSDPNYVTVLQALRSMTEVTLGRHAVENVQETQRAMQQIESYLGMPGRPDDDLKDVEEARFEDSCEWFAERDTFQRWVDPESGDSSMVYWMSANPATGKSVLSGFGINALTNLNIDCTYYFFHHGDKDRSTVSGFLRSLLYQMALRSAEVRQQLLSMIEKTLRFNKDDGKLIWRELV</sequence>
<protein>
    <submittedName>
        <fullName evidence="11">Uncharacterized protein</fullName>
    </submittedName>
</protein>
<keyword evidence="5" id="KW-0677">Repeat</keyword>
<evidence type="ECO:0000256" key="4">
    <source>
        <dbReference type="ARBA" id="ARBA00007920"/>
    </source>
</evidence>
<dbReference type="EMBL" id="ML977318">
    <property type="protein sequence ID" value="KAF2118074.1"/>
    <property type="molecule type" value="Genomic_DNA"/>
</dbReference>
<name>A0A6A5ZG48_9PLEO</name>
<dbReference type="OrthoDB" id="194358at2759"/>
<evidence type="ECO:0000256" key="2">
    <source>
        <dbReference type="ARBA" id="ARBA00004240"/>
    </source>
</evidence>
<feature type="domain" description="Nephrocystin 3-like N-terminal" evidence="10">
    <location>
        <begin position="263"/>
        <end position="375"/>
    </location>
</feature>
<feature type="domain" description="DUF676" evidence="9">
    <location>
        <begin position="35"/>
        <end position="109"/>
    </location>
</feature>
<evidence type="ECO:0000259" key="10">
    <source>
        <dbReference type="Pfam" id="PF24883"/>
    </source>
</evidence>
<dbReference type="Pfam" id="PF05057">
    <property type="entry name" value="DUF676"/>
    <property type="match status" value="1"/>
</dbReference>
<gene>
    <name evidence="11" type="ORF">BDV96DRAFT_644405</name>
</gene>
<evidence type="ECO:0000256" key="6">
    <source>
        <dbReference type="ARBA" id="ARBA00022824"/>
    </source>
</evidence>
<dbReference type="InterPro" id="IPR056884">
    <property type="entry name" value="NPHP3-like_N"/>
</dbReference>
<evidence type="ECO:0000256" key="3">
    <source>
        <dbReference type="ARBA" id="ARBA00004370"/>
    </source>
</evidence>
<evidence type="ECO:0000256" key="8">
    <source>
        <dbReference type="ARBA" id="ARBA00023136"/>
    </source>
</evidence>
<evidence type="ECO:0000259" key="9">
    <source>
        <dbReference type="Pfam" id="PF05057"/>
    </source>
</evidence>
<dbReference type="InterPro" id="IPR007751">
    <property type="entry name" value="DUF676_lipase-like"/>
</dbReference>
<keyword evidence="8" id="KW-0472">Membrane</keyword>